<dbReference type="EMBL" id="CP014671">
    <property type="protein sequence ID" value="ANX04844.1"/>
    <property type="molecule type" value="Genomic_DNA"/>
</dbReference>
<gene>
    <name evidence="8" type="ORF">PG2T_12155</name>
</gene>
<feature type="transmembrane region" description="Helical" evidence="6">
    <location>
        <begin position="236"/>
        <end position="257"/>
    </location>
</feature>
<dbReference type="RefSeq" id="WP_068805866.1">
    <property type="nucleotide sequence ID" value="NZ_CP014671.1"/>
</dbReference>
<evidence type="ECO:0000313" key="8">
    <source>
        <dbReference type="EMBL" id="ANX04844.1"/>
    </source>
</evidence>
<accession>A0A1B1YVJ9</accession>
<feature type="transmembrane region" description="Helical" evidence="6">
    <location>
        <begin position="202"/>
        <end position="224"/>
    </location>
</feature>
<dbReference type="InterPro" id="IPR011701">
    <property type="entry name" value="MFS"/>
</dbReference>
<dbReference type="PROSITE" id="PS50850">
    <property type="entry name" value="MFS"/>
    <property type="match status" value="1"/>
</dbReference>
<dbReference type="Proteomes" id="UP000092952">
    <property type="component" value="Chromosome"/>
</dbReference>
<dbReference type="CDD" id="cd06174">
    <property type="entry name" value="MFS"/>
    <property type="match status" value="1"/>
</dbReference>
<dbReference type="InParanoid" id="A0A1B1YVJ9"/>
<dbReference type="PANTHER" id="PTHR43124:SF3">
    <property type="entry name" value="CHLORAMPHENICOL EFFLUX PUMP RV0191"/>
    <property type="match status" value="1"/>
</dbReference>
<feature type="transmembrane region" description="Helical" evidence="6">
    <location>
        <begin position="326"/>
        <end position="347"/>
    </location>
</feature>
<feature type="transmembrane region" description="Helical" evidence="6">
    <location>
        <begin position="163"/>
        <end position="181"/>
    </location>
</feature>
<keyword evidence="5 6" id="KW-0472">Membrane</keyword>
<keyword evidence="3 6" id="KW-0812">Transmembrane</keyword>
<feature type="domain" description="Major facilitator superfamily (MFS) profile" evidence="7">
    <location>
        <begin position="8"/>
        <end position="384"/>
    </location>
</feature>
<organism evidence="8 9">
    <name type="scientific">Immundisolibacter cernigliae</name>
    <dbReference type="NCBI Taxonomy" id="1810504"/>
    <lineage>
        <taxon>Bacteria</taxon>
        <taxon>Pseudomonadati</taxon>
        <taxon>Pseudomonadota</taxon>
        <taxon>Gammaproteobacteria</taxon>
        <taxon>Immundisolibacterales</taxon>
        <taxon>Immundisolibacteraceae</taxon>
        <taxon>Immundisolibacter</taxon>
    </lineage>
</organism>
<dbReference type="InterPro" id="IPR020846">
    <property type="entry name" value="MFS_dom"/>
</dbReference>
<dbReference type="STRING" id="1810504.PG2T_12155"/>
<evidence type="ECO:0000256" key="5">
    <source>
        <dbReference type="ARBA" id="ARBA00023136"/>
    </source>
</evidence>
<dbReference type="InterPro" id="IPR036259">
    <property type="entry name" value="MFS_trans_sf"/>
</dbReference>
<feature type="transmembrane region" description="Helical" evidence="6">
    <location>
        <begin position="359"/>
        <end position="380"/>
    </location>
</feature>
<reference evidence="9" key="1">
    <citation type="submission" date="2016-03" db="EMBL/GenBank/DDBJ databases">
        <title>Complete genome sequence of Solimmundus cernigliae, representing a novel lineage of polycyclic aromatic hydrocarbon degraders within the Gammaproteobacteria.</title>
        <authorList>
            <person name="Singleton D.R."/>
            <person name="Dickey A.N."/>
            <person name="Scholl E.H."/>
            <person name="Wright F.A."/>
            <person name="Aitken M.D."/>
        </authorList>
    </citation>
    <scope>NUCLEOTIDE SEQUENCE [LARGE SCALE GENOMIC DNA]</scope>
    <source>
        <strain evidence="9">TR3.2</strain>
    </source>
</reference>
<comment type="subcellular location">
    <subcellularLocation>
        <location evidence="1">Cell membrane</location>
        <topology evidence="1">Multi-pass membrane protein</topology>
    </subcellularLocation>
</comment>
<dbReference type="KEGG" id="gbi:PG2T_12155"/>
<dbReference type="Pfam" id="PF07690">
    <property type="entry name" value="MFS_1"/>
    <property type="match status" value="1"/>
</dbReference>
<keyword evidence="2" id="KW-1003">Cell membrane</keyword>
<feature type="transmembrane region" description="Helical" evidence="6">
    <location>
        <begin position="294"/>
        <end position="314"/>
    </location>
</feature>
<keyword evidence="9" id="KW-1185">Reference proteome</keyword>
<feature type="transmembrane region" description="Helical" evidence="6">
    <location>
        <begin position="269"/>
        <end position="288"/>
    </location>
</feature>
<evidence type="ECO:0000259" key="7">
    <source>
        <dbReference type="PROSITE" id="PS50850"/>
    </source>
</evidence>
<keyword evidence="4 6" id="KW-1133">Transmembrane helix</keyword>
<dbReference type="PANTHER" id="PTHR43124">
    <property type="entry name" value="PURINE EFFLUX PUMP PBUE"/>
    <property type="match status" value="1"/>
</dbReference>
<feature type="transmembrane region" description="Helical" evidence="6">
    <location>
        <begin position="79"/>
        <end position="100"/>
    </location>
</feature>
<sequence length="391" mass="40562">MQTTHWRGVGVAFLAGVAAATALAKASPAALDLRSALHLTLAQIGWVMSVGTIATFALGVASGQLSHWRGSRRLLRDGLLVLVVAGSLSALAPATAWLLAGRGLEGVGVVLITVAAPTLIASLTRRQDIGLAMGVWALWMPVGSMLMLALAPLLLGAFGWRGLWAVSALAALAVLAMLPGLPRDIGLPSGGRLDLSVLRSSGPWWLALAFFCFSSQFFSVFTFLPTHLMHTLGLDTAAATLASALVPAAIIPGNLLGGVLVHRGWQPSTLLVLPALPLLVVLPAMMLFAHSLGWTYLLLVSYGFLLGIIPTGIFTQAPLLAPRPPATGPILGLALSGQGLGILVGPPLVGTLLEKTGSWFWPVLLLGTALLGLVICALMLRHAGAQQKPAH</sequence>
<dbReference type="OrthoDB" id="6368326at2"/>
<dbReference type="GO" id="GO:0022857">
    <property type="term" value="F:transmembrane transporter activity"/>
    <property type="evidence" value="ECO:0007669"/>
    <property type="project" value="InterPro"/>
</dbReference>
<evidence type="ECO:0000256" key="2">
    <source>
        <dbReference type="ARBA" id="ARBA00022475"/>
    </source>
</evidence>
<feature type="transmembrane region" description="Helical" evidence="6">
    <location>
        <begin position="136"/>
        <end position="157"/>
    </location>
</feature>
<dbReference type="AlphaFoldDB" id="A0A1B1YVJ9"/>
<name>A0A1B1YVJ9_9GAMM</name>
<dbReference type="SUPFAM" id="SSF103473">
    <property type="entry name" value="MFS general substrate transporter"/>
    <property type="match status" value="1"/>
</dbReference>
<evidence type="ECO:0000256" key="3">
    <source>
        <dbReference type="ARBA" id="ARBA00022692"/>
    </source>
</evidence>
<proteinExistence type="predicted"/>
<dbReference type="GO" id="GO:0005886">
    <property type="term" value="C:plasma membrane"/>
    <property type="evidence" value="ECO:0007669"/>
    <property type="project" value="UniProtKB-SubCell"/>
</dbReference>
<evidence type="ECO:0000256" key="1">
    <source>
        <dbReference type="ARBA" id="ARBA00004651"/>
    </source>
</evidence>
<dbReference type="InterPro" id="IPR050189">
    <property type="entry name" value="MFS_Efflux_Transporters"/>
</dbReference>
<protein>
    <recommendedName>
        <fullName evidence="7">Major facilitator superfamily (MFS) profile domain-containing protein</fullName>
    </recommendedName>
</protein>
<evidence type="ECO:0000313" key="9">
    <source>
        <dbReference type="Proteomes" id="UP000092952"/>
    </source>
</evidence>
<dbReference type="Gene3D" id="1.20.1250.20">
    <property type="entry name" value="MFS general substrate transporter like domains"/>
    <property type="match status" value="2"/>
</dbReference>
<feature type="transmembrane region" description="Helical" evidence="6">
    <location>
        <begin position="106"/>
        <end position="124"/>
    </location>
</feature>
<evidence type="ECO:0000256" key="4">
    <source>
        <dbReference type="ARBA" id="ARBA00022989"/>
    </source>
</evidence>
<feature type="transmembrane region" description="Helical" evidence="6">
    <location>
        <begin position="36"/>
        <end position="58"/>
    </location>
</feature>
<evidence type="ECO:0000256" key="6">
    <source>
        <dbReference type="SAM" id="Phobius"/>
    </source>
</evidence>